<organism evidence="1">
    <name type="scientific">Siphoviridae sp. ctmAU6</name>
    <dbReference type="NCBI Taxonomy" id="2826451"/>
    <lineage>
        <taxon>Viruses</taxon>
        <taxon>Duplodnaviria</taxon>
        <taxon>Heunggongvirae</taxon>
        <taxon>Uroviricota</taxon>
        <taxon>Caudoviricetes</taxon>
    </lineage>
</organism>
<proteinExistence type="predicted"/>
<dbReference type="EMBL" id="BK014889">
    <property type="protein sequence ID" value="DAD80876.1"/>
    <property type="molecule type" value="Genomic_DNA"/>
</dbReference>
<reference evidence="1" key="1">
    <citation type="journal article" date="2021" name="Proc. Natl. Acad. Sci. U.S.A.">
        <title>A Catalog of Tens of Thousands of Viruses from Human Metagenomes Reveals Hidden Associations with Chronic Diseases.</title>
        <authorList>
            <person name="Tisza M.J."/>
            <person name="Buck C.B."/>
        </authorList>
    </citation>
    <scope>NUCLEOTIDE SEQUENCE</scope>
    <source>
        <strain evidence="1">CtmAU6</strain>
    </source>
</reference>
<sequence>MYKWMKEYYTAFGKDFPFSKVADLNEYEIIRIIQYCIKTNTEYTESTEEDITEAVVGEAKVNKSKTGKEE</sequence>
<accession>A0A8S5MF89</accession>
<evidence type="ECO:0000313" key="1">
    <source>
        <dbReference type="EMBL" id="DAD80876.1"/>
    </source>
</evidence>
<name>A0A8S5MF89_9CAUD</name>
<protein>
    <submittedName>
        <fullName evidence="1">Uncharacterized protein</fullName>
    </submittedName>
</protein>